<sequence>MNMLSFIGDQVLLSVCSNLFFFFPQPTIADFLSIGWWASNAAWSILQQLFFSLLFPNLLEAVESADDDIPDAMFKESCITEQTQYFFDNDERSYSGVLDCGNCSRMYRAEKLPNTNLVFLITDAKATCLSCDPRPLRQAEQPSEGPNPCELAQSPRHRKGPDMCFDNNENEDDSDCGGGNHLSPSLWSMLGLQLLFWLTKFLLQS</sequence>
<dbReference type="STRING" id="48701.ENSPMEP00000017616"/>
<feature type="region of interest" description="Disordered" evidence="1">
    <location>
        <begin position="136"/>
        <end position="177"/>
    </location>
</feature>
<keyword evidence="4" id="KW-1185">Reference proteome</keyword>
<dbReference type="AlphaFoldDB" id="A0A3B3XRH0"/>
<dbReference type="InterPro" id="IPR013680">
    <property type="entry name" value="VDCC_a2/dsu"/>
</dbReference>
<protein>
    <recommendedName>
        <fullName evidence="2">Voltage-dependent calcium channel alpha-2/delta subunit conserved region domain-containing protein</fullName>
    </recommendedName>
</protein>
<proteinExistence type="predicted"/>
<dbReference type="Proteomes" id="UP000261480">
    <property type="component" value="Unplaced"/>
</dbReference>
<dbReference type="GO" id="GO:0005245">
    <property type="term" value="F:voltage-gated calcium channel activity"/>
    <property type="evidence" value="ECO:0007669"/>
    <property type="project" value="TreeGrafter"/>
</dbReference>
<organism evidence="3 4">
    <name type="scientific">Poecilia mexicana</name>
    <dbReference type="NCBI Taxonomy" id="48701"/>
    <lineage>
        <taxon>Eukaryota</taxon>
        <taxon>Metazoa</taxon>
        <taxon>Chordata</taxon>
        <taxon>Craniata</taxon>
        <taxon>Vertebrata</taxon>
        <taxon>Euteleostomi</taxon>
        <taxon>Actinopterygii</taxon>
        <taxon>Neopterygii</taxon>
        <taxon>Teleostei</taxon>
        <taxon>Neoteleostei</taxon>
        <taxon>Acanthomorphata</taxon>
        <taxon>Ovalentaria</taxon>
        <taxon>Atherinomorphae</taxon>
        <taxon>Cyprinodontiformes</taxon>
        <taxon>Poeciliidae</taxon>
        <taxon>Poeciliinae</taxon>
        <taxon>Poecilia</taxon>
    </lineage>
</organism>
<reference evidence="3" key="1">
    <citation type="submission" date="2025-08" db="UniProtKB">
        <authorList>
            <consortium name="Ensembl"/>
        </authorList>
    </citation>
    <scope>IDENTIFICATION</scope>
</reference>
<evidence type="ECO:0000313" key="4">
    <source>
        <dbReference type="Proteomes" id="UP000261480"/>
    </source>
</evidence>
<dbReference type="Pfam" id="PF08473">
    <property type="entry name" value="VGCC_alpha2"/>
    <property type="match status" value="1"/>
</dbReference>
<reference evidence="3" key="2">
    <citation type="submission" date="2025-09" db="UniProtKB">
        <authorList>
            <consortium name="Ensembl"/>
        </authorList>
    </citation>
    <scope>IDENTIFICATION</scope>
</reference>
<name>A0A3B3XRH0_9TELE</name>
<feature type="domain" description="Voltage-dependent calcium channel alpha-2/delta subunit conserved region" evidence="2">
    <location>
        <begin position="26"/>
        <end position="177"/>
    </location>
</feature>
<dbReference type="Ensembl" id="ENSPMET00000026516.1">
    <property type="protein sequence ID" value="ENSPMEP00000017616.1"/>
    <property type="gene ID" value="ENSPMEG00000020451.1"/>
</dbReference>
<evidence type="ECO:0000259" key="2">
    <source>
        <dbReference type="Pfam" id="PF08473"/>
    </source>
</evidence>
<accession>A0A3B3XRH0</accession>
<dbReference type="InterPro" id="IPR051173">
    <property type="entry name" value="Ca_channel_alpha-2/delta"/>
</dbReference>
<dbReference type="PANTHER" id="PTHR10166">
    <property type="entry name" value="VOLTAGE-DEPENDENT CALCIUM CHANNEL SUBUNIT ALPHA-2/DELTA-RELATED"/>
    <property type="match status" value="1"/>
</dbReference>
<evidence type="ECO:0000313" key="3">
    <source>
        <dbReference type="Ensembl" id="ENSPMEP00000017616.1"/>
    </source>
</evidence>
<dbReference type="PANTHER" id="PTHR10166:SF6">
    <property type="entry name" value="VOLTAGE-DEPENDENT CALCIUM CHANNEL SUBUNIT ALPHA-2_DELTA-1"/>
    <property type="match status" value="1"/>
</dbReference>
<evidence type="ECO:0000256" key="1">
    <source>
        <dbReference type="SAM" id="MobiDB-lite"/>
    </source>
</evidence>
<dbReference type="GO" id="GO:1990454">
    <property type="term" value="C:L-type voltage-gated calcium channel complex"/>
    <property type="evidence" value="ECO:0007669"/>
    <property type="project" value="TreeGrafter"/>
</dbReference>